<dbReference type="PANTHER" id="PTHR31511">
    <property type="entry name" value="PROTEIN CBG23764"/>
    <property type="match status" value="1"/>
</dbReference>
<evidence type="ECO:0000313" key="2">
    <source>
        <dbReference type="Proteomes" id="UP000596742"/>
    </source>
</evidence>
<dbReference type="EMBL" id="UYJE01001230">
    <property type="protein sequence ID" value="VDI00401.1"/>
    <property type="molecule type" value="Genomic_DNA"/>
</dbReference>
<dbReference type="Proteomes" id="UP000596742">
    <property type="component" value="Unassembled WGS sequence"/>
</dbReference>
<name>A0A8B6C6V3_MYTGA</name>
<accession>A0A8B6C6V3</accession>
<gene>
    <name evidence="1" type="ORF">MGAL_10B013345</name>
</gene>
<organism evidence="1 2">
    <name type="scientific">Mytilus galloprovincialis</name>
    <name type="common">Mediterranean mussel</name>
    <dbReference type="NCBI Taxonomy" id="29158"/>
    <lineage>
        <taxon>Eukaryota</taxon>
        <taxon>Metazoa</taxon>
        <taxon>Spiralia</taxon>
        <taxon>Lophotrochozoa</taxon>
        <taxon>Mollusca</taxon>
        <taxon>Bivalvia</taxon>
        <taxon>Autobranchia</taxon>
        <taxon>Pteriomorphia</taxon>
        <taxon>Mytilida</taxon>
        <taxon>Mytiloidea</taxon>
        <taxon>Mytilidae</taxon>
        <taxon>Mytilinae</taxon>
        <taxon>Mytilus</taxon>
    </lineage>
</organism>
<dbReference type="OrthoDB" id="6602337at2759"/>
<evidence type="ECO:0000313" key="1">
    <source>
        <dbReference type="EMBL" id="VDI00401.1"/>
    </source>
</evidence>
<dbReference type="AlphaFoldDB" id="A0A8B6C6V3"/>
<proteinExistence type="predicted"/>
<comment type="caution">
    <text evidence="1">The sequence shown here is derived from an EMBL/GenBank/DDBJ whole genome shotgun (WGS) entry which is preliminary data.</text>
</comment>
<reference evidence="1" key="1">
    <citation type="submission" date="2018-11" db="EMBL/GenBank/DDBJ databases">
        <authorList>
            <person name="Alioto T."/>
            <person name="Alioto T."/>
        </authorList>
    </citation>
    <scope>NUCLEOTIDE SEQUENCE</scope>
</reference>
<keyword evidence="2" id="KW-1185">Reference proteome</keyword>
<sequence length="233" mass="27704">MDTCYPDPLSSSTTEEAKCIPCGYRGCVRRLEIYKENRYIQRGNVAEHFLKSLMREQWYIKDILSHIEPLVMTDEDEDKFQTATHYHICEKPFTSSTIRCKDHNHLTGAFVETHRFLPISKCFSGKLIESCEKETFEWLRQEIDKAHLLFRKGVYPYDYMDDFDKFKGNRLPAREKIYNKLTRTHISQEDYEYAQQVWNEFNINTMGDYHDLYLKTDVLTLACVFSRTSDRLA</sequence>
<dbReference type="PANTHER" id="PTHR31511:SF12">
    <property type="entry name" value="RHO TERMINATION FACTOR N-TERMINAL DOMAIN-CONTAINING PROTEIN"/>
    <property type="match status" value="1"/>
</dbReference>
<protein>
    <submittedName>
        <fullName evidence="1">Uncharacterized protein</fullName>
    </submittedName>
</protein>